<dbReference type="Proteomes" id="UP000214618">
    <property type="component" value="Chromosome"/>
</dbReference>
<feature type="compositionally biased region" description="Basic and acidic residues" evidence="1">
    <location>
        <begin position="40"/>
        <end position="57"/>
    </location>
</feature>
<protein>
    <submittedName>
        <fullName evidence="2">Uncharacterized protein</fullName>
    </submittedName>
</protein>
<name>A0A223EJC0_9BACI</name>
<organism evidence="2 3">
    <name type="scientific">Peribacillus simplex NBRC 15720 = DSM 1321</name>
    <dbReference type="NCBI Taxonomy" id="1349754"/>
    <lineage>
        <taxon>Bacteria</taxon>
        <taxon>Bacillati</taxon>
        <taxon>Bacillota</taxon>
        <taxon>Bacilli</taxon>
        <taxon>Bacillales</taxon>
        <taxon>Bacillaceae</taxon>
        <taxon>Peribacillus</taxon>
    </lineage>
</organism>
<evidence type="ECO:0000313" key="2">
    <source>
        <dbReference type="EMBL" id="ASS95347.1"/>
    </source>
</evidence>
<proteinExistence type="predicted"/>
<dbReference type="EMBL" id="CP017704">
    <property type="protein sequence ID" value="ASS95347.1"/>
    <property type="molecule type" value="Genomic_DNA"/>
</dbReference>
<sequence length="101" mass="11560">MMFPNQLNQSNTFNSSGMISKFYNKVDWRGRCETLAGKARLRETPQEQRAPRADRPRKASAWNGNQRLNCTNHKESVDKLDFHLVCLQSGSCFGNSFFNAT</sequence>
<reference evidence="2 3" key="1">
    <citation type="submission" date="2016-10" db="EMBL/GenBank/DDBJ databases">
        <title>The whole genome sequencing and assembly of Bacillus simplex DSM 1321 strain.</title>
        <authorList>
            <person name="Park M.-K."/>
            <person name="Lee Y.-J."/>
            <person name="Yi H."/>
            <person name="Bahn Y.-S."/>
            <person name="Kim J.F."/>
            <person name="Lee D.-W."/>
        </authorList>
    </citation>
    <scope>NUCLEOTIDE SEQUENCE [LARGE SCALE GENOMIC DNA]</scope>
    <source>
        <strain evidence="2 3">DSM 1321</strain>
    </source>
</reference>
<gene>
    <name evidence="2" type="ORF">BS1321_16360</name>
</gene>
<evidence type="ECO:0000256" key="1">
    <source>
        <dbReference type="SAM" id="MobiDB-lite"/>
    </source>
</evidence>
<accession>A0A223EJC0</accession>
<evidence type="ECO:0000313" key="3">
    <source>
        <dbReference type="Proteomes" id="UP000214618"/>
    </source>
</evidence>
<feature type="region of interest" description="Disordered" evidence="1">
    <location>
        <begin position="39"/>
        <end position="63"/>
    </location>
</feature>
<dbReference type="AlphaFoldDB" id="A0A223EJC0"/>